<feature type="compositionally biased region" description="Polar residues" evidence="1">
    <location>
        <begin position="43"/>
        <end position="53"/>
    </location>
</feature>
<reference evidence="2 3" key="1">
    <citation type="journal article" date="2019" name="Sci. Rep.">
        <title>A high-quality genome of Eragrostis curvula grass provides insights into Poaceae evolution and supports new strategies to enhance forage quality.</title>
        <authorList>
            <person name="Carballo J."/>
            <person name="Santos B.A.C.M."/>
            <person name="Zappacosta D."/>
            <person name="Garbus I."/>
            <person name="Selva J.P."/>
            <person name="Gallo C.A."/>
            <person name="Diaz A."/>
            <person name="Albertini E."/>
            <person name="Caccamo M."/>
            <person name="Echenique V."/>
        </authorList>
    </citation>
    <scope>NUCLEOTIDE SEQUENCE [LARGE SCALE GENOMIC DNA]</scope>
    <source>
        <strain evidence="3">cv. Victoria</strain>
        <tissue evidence="2">Leaf</tissue>
    </source>
</reference>
<protein>
    <submittedName>
        <fullName evidence="2">Uncharacterized protein</fullName>
    </submittedName>
</protein>
<evidence type="ECO:0000313" key="3">
    <source>
        <dbReference type="Proteomes" id="UP000324897"/>
    </source>
</evidence>
<proteinExistence type="predicted"/>
<organism evidence="2 3">
    <name type="scientific">Eragrostis curvula</name>
    <name type="common">weeping love grass</name>
    <dbReference type="NCBI Taxonomy" id="38414"/>
    <lineage>
        <taxon>Eukaryota</taxon>
        <taxon>Viridiplantae</taxon>
        <taxon>Streptophyta</taxon>
        <taxon>Embryophyta</taxon>
        <taxon>Tracheophyta</taxon>
        <taxon>Spermatophyta</taxon>
        <taxon>Magnoliopsida</taxon>
        <taxon>Liliopsida</taxon>
        <taxon>Poales</taxon>
        <taxon>Poaceae</taxon>
        <taxon>PACMAD clade</taxon>
        <taxon>Chloridoideae</taxon>
        <taxon>Eragrostideae</taxon>
        <taxon>Eragrostidinae</taxon>
        <taxon>Eragrostis</taxon>
    </lineage>
</organism>
<comment type="caution">
    <text evidence="2">The sequence shown here is derived from an EMBL/GenBank/DDBJ whole genome shotgun (WGS) entry which is preliminary data.</text>
</comment>
<evidence type="ECO:0000256" key="1">
    <source>
        <dbReference type="SAM" id="MobiDB-lite"/>
    </source>
</evidence>
<feature type="compositionally biased region" description="Basic and acidic residues" evidence="1">
    <location>
        <begin position="55"/>
        <end position="67"/>
    </location>
</feature>
<dbReference type="EMBL" id="RWGY01000007">
    <property type="protein sequence ID" value="TVU40907.1"/>
    <property type="molecule type" value="Genomic_DNA"/>
</dbReference>
<dbReference type="Proteomes" id="UP000324897">
    <property type="component" value="Chromosome 4"/>
</dbReference>
<feature type="compositionally biased region" description="Polar residues" evidence="1">
    <location>
        <begin position="1"/>
        <end position="10"/>
    </location>
</feature>
<keyword evidence="3" id="KW-1185">Reference proteome</keyword>
<evidence type="ECO:0000313" key="2">
    <source>
        <dbReference type="EMBL" id="TVU40907.1"/>
    </source>
</evidence>
<accession>A0A5J9VZ53</accession>
<name>A0A5J9VZ53_9POAL</name>
<feature type="region of interest" description="Disordered" evidence="1">
    <location>
        <begin position="1"/>
        <end position="98"/>
    </location>
</feature>
<dbReference type="AlphaFoldDB" id="A0A5J9VZ53"/>
<sequence length="98" mass="10003">MDAFSGQRSAFQMRPASHAASQSDAPGMTMALTASPSAAERTGTPSDAPSVLTSGDHRGLAIGDVHRVATTPVQSPSLRAMQGGPRGKKRKCLGSGLL</sequence>
<dbReference type="Gramene" id="TVU40907">
    <property type="protein sequence ID" value="TVU40907"/>
    <property type="gene ID" value="EJB05_14391"/>
</dbReference>
<gene>
    <name evidence="2" type="ORF">EJB05_14391</name>
</gene>